<evidence type="ECO:0000256" key="1">
    <source>
        <dbReference type="SAM" id="Phobius"/>
    </source>
</evidence>
<feature type="transmembrane region" description="Helical" evidence="1">
    <location>
        <begin position="68"/>
        <end position="87"/>
    </location>
</feature>
<organism evidence="2">
    <name type="scientific">marine sediment metagenome</name>
    <dbReference type="NCBI Taxonomy" id="412755"/>
    <lineage>
        <taxon>unclassified sequences</taxon>
        <taxon>metagenomes</taxon>
        <taxon>ecological metagenomes</taxon>
    </lineage>
</organism>
<keyword evidence="1" id="KW-0812">Transmembrane</keyword>
<feature type="transmembrane region" description="Helical" evidence="1">
    <location>
        <begin position="125"/>
        <end position="145"/>
    </location>
</feature>
<comment type="caution">
    <text evidence="2">The sequence shown here is derived from an EMBL/GenBank/DDBJ whole genome shotgun (WGS) entry which is preliminary data.</text>
</comment>
<feature type="transmembrane region" description="Helical" evidence="1">
    <location>
        <begin position="94"/>
        <end position="113"/>
    </location>
</feature>
<accession>X0UH21</accession>
<dbReference type="EMBL" id="BARS01015188">
    <property type="protein sequence ID" value="GAF87825.1"/>
    <property type="molecule type" value="Genomic_DNA"/>
</dbReference>
<name>X0UH21_9ZZZZ</name>
<reference evidence="2" key="1">
    <citation type="journal article" date="2014" name="Front. Microbiol.">
        <title>High frequency of phylogenetically diverse reductive dehalogenase-homologous genes in deep subseafloor sedimentary metagenomes.</title>
        <authorList>
            <person name="Kawai M."/>
            <person name="Futagami T."/>
            <person name="Toyoda A."/>
            <person name="Takaki Y."/>
            <person name="Nishi S."/>
            <person name="Hori S."/>
            <person name="Arai W."/>
            <person name="Tsubouchi T."/>
            <person name="Morono Y."/>
            <person name="Uchiyama I."/>
            <person name="Ito T."/>
            <person name="Fujiyama A."/>
            <person name="Inagaki F."/>
            <person name="Takami H."/>
        </authorList>
    </citation>
    <scope>NUCLEOTIDE SEQUENCE</scope>
    <source>
        <strain evidence="2">Expedition CK06-06</strain>
    </source>
</reference>
<dbReference type="CDD" id="cd20335">
    <property type="entry name" value="BRcat_RBR"/>
    <property type="match status" value="1"/>
</dbReference>
<evidence type="ECO:0000313" key="2">
    <source>
        <dbReference type="EMBL" id="GAF87825.1"/>
    </source>
</evidence>
<keyword evidence="1" id="KW-0472">Membrane</keyword>
<proteinExistence type="predicted"/>
<protein>
    <submittedName>
        <fullName evidence="2">Uncharacterized protein</fullName>
    </submittedName>
</protein>
<gene>
    <name evidence="2" type="ORF">S01H1_25190</name>
</gene>
<keyword evidence="1" id="KW-1133">Transmembrane helix</keyword>
<dbReference type="AlphaFoldDB" id="X0UH21"/>
<sequence>MGITMSEENLKEKIIIECPNKECRQKLGIPKTTDTLRVSCPRCGTSFLYPTQKIYKKKTSNRIKNHPIFFGLIITLCFLLLANRYLIGALDLNNIFLIIGICFVLWFFGTWVMDKLKEKDTKWYYQKWFIFLILLIFPPLGITLLWAGSKFKKPSKVILTLLFGSWFVFSVLTYNPGEFFYSPKDEIVKLFSTQKEEVHLKLAEHYVKNNFREVFFK</sequence>
<feature type="transmembrane region" description="Helical" evidence="1">
    <location>
        <begin position="157"/>
        <end position="174"/>
    </location>
</feature>